<dbReference type="EMBL" id="LSSM01001341">
    <property type="protein sequence ID" value="OMJ26818.1"/>
    <property type="molecule type" value="Genomic_DNA"/>
</dbReference>
<dbReference type="AlphaFoldDB" id="A0A1R1YIS3"/>
<proteinExistence type="predicted"/>
<evidence type="ECO:0008006" key="3">
    <source>
        <dbReference type="Google" id="ProtNLM"/>
    </source>
</evidence>
<dbReference type="OrthoDB" id="2289561at2759"/>
<protein>
    <recommendedName>
        <fullName evidence="3">Retrovirus-related Pol polyprotein from transposon</fullName>
    </recommendedName>
</protein>
<evidence type="ECO:0000313" key="1">
    <source>
        <dbReference type="EMBL" id="OMJ26818.1"/>
    </source>
</evidence>
<dbReference type="Proteomes" id="UP000187429">
    <property type="component" value="Unassembled WGS sequence"/>
</dbReference>
<keyword evidence="2" id="KW-1185">Reference proteome</keyword>
<gene>
    <name evidence="1" type="ORF">AYI69_g3768</name>
</gene>
<evidence type="ECO:0000313" key="2">
    <source>
        <dbReference type="Proteomes" id="UP000187429"/>
    </source>
</evidence>
<name>A0A1R1YIS3_9FUNG</name>
<accession>A0A1R1YIS3</accession>
<sequence length="158" mass="18598">MLYGFNLKTPTLLNETSTNENMTQAIEERAKFMTEKIELLRNIAVDKVAVNKKYEKNRYEEKVKEYKFKEGDRVLRAMEQANSNFDPVWEVPFKIIKACDKGAYRISDSFGTEDLVSGDRLKTYKETRKMIPEVRSAALRPTIKRFRETIRLGRYSRI</sequence>
<organism evidence="1 2">
    <name type="scientific">Smittium culicis</name>
    <dbReference type="NCBI Taxonomy" id="133412"/>
    <lineage>
        <taxon>Eukaryota</taxon>
        <taxon>Fungi</taxon>
        <taxon>Fungi incertae sedis</taxon>
        <taxon>Zoopagomycota</taxon>
        <taxon>Kickxellomycotina</taxon>
        <taxon>Harpellomycetes</taxon>
        <taxon>Harpellales</taxon>
        <taxon>Legeriomycetaceae</taxon>
        <taxon>Smittium</taxon>
    </lineage>
</organism>
<comment type="caution">
    <text evidence="1">The sequence shown here is derived from an EMBL/GenBank/DDBJ whole genome shotgun (WGS) entry which is preliminary data.</text>
</comment>
<reference evidence="2" key="1">
    <citation type="submission" date="2017-01" db="EMBL/GenBank/DDBJ databases">
        <authorList>
            <person name="Wang Y."/>
            <person name="White M."/>
            <person name="Kvist S."/>
            <person name="Moncalvo J.-M."/>
        </authorList>
    </citation>
    <scope>NUCLEOTIDE SEQUENCE [LARGE SCALE GENOMIC DNA]</scope>
    <source>
        <strain evidence="2">ID-206-W2</strain>
    </source>
</reference>